<dbReference type="EMBL" id="LWHQ01000007">
    <property type="protein sequence ID" value="OAS26944.1"/>
    <property type="molecule type" value="Genomic_DNA"/>
</dbReference>
<dbReference type="Pfam" id="PF00082">
    <property type="entry name" value="Peptidase_S8"/>
    <property type="match status" value="1"/>
</dbReference>
<accession>A0A179SK64</accession>
<evidence type="ECO:0000256" key="3">
    <source>
        <dbReference type="ARBA" id="ARBA00022801"/>
    </source>
</evidence>
<dbReference type="InterPro" id="IPR000209">
    <property type="entry name" value="Peptidase_S8/S53_dom"/>
</dbReference>
<dbReference type="AlphaFoldDB" id="A0A179SK64"/>
<comment type="caution">
    <text evidence="8">The sequence shown here is derived from an EMBL/GenBank/DDBJ whole genome shotgun (WGS) entry which is preliminary data.</text>
</comment>
<proteinExistence type="inferred from homology"/>
<dbReference type="OrthoDB" id="9816306at2"/>
<protein>
    <recommendedName>
        <fullName evidence="7">Peptidase S8/S53 domain-containing protein</fullName>
    </recommendedName>
</protein>
<sequence>MRVYTIRNLLTVPDHPDIAAPASGPVSSRADNIQRLRDHRWRCVLKWIEVDIASGAIEVANMAAHLLRLHPDRCAQVERVLNVVLDEYIAGELPAAPPAPPRPNAGPEGPAKPRNGLWHLRAVGLPARGRPRAGQERRQERGQGVTVAVIGTGIDGRHPELEGRVVQALAFDELGRRTQADPSGPNDPHGDGTYVASLIAGHTVGVAPAARLIGLQALNAHGSGTDTPILSALDWLAGASRDGGPPARIAVLCFGTPGTGTEPRPVHQMVMLSLLERGILPIVPIGNEGPDRTTSPGNCYGVTSVGAVTRRQRVAEFSGDGELGFAGIWYTVPSLVAPGDGVYGALADTRSLHPLSGTMPAAAVVAGIAALILGQRPELDVWQLQDELRSRCRILPQEAGRRQGDGLVQARGGTMR</sequence>
<dbReference type="GO" id="GO:0006508">
    <property type="term" value="P:proteolysis"/>
    <property type="evidence" value="ECO:0007669"/>
    <property type="project" value="UniProtKB-KW"/>
</dbReference>
<comment type="similarity">
    <text evidence="1 5">Belongs to the peptidase S8 family.</text>
</comment>
<reference evidence="8 9" key="1">
    <citation type="submission" date="2016-04" db="EMBL/GenBank/DDBJ databases">
        <authorList>
            <person name="Evans L.H."/>
            <person name="Alamgir A."/>
            <person name="Owens N."/>
            <person name="Weber N.D."/>
            <person name="Virtaneva K."/>
            <person name="Barbian K."/>
            <person name="Babar A."/>
            <person name="Rosenke K."/>
        </authorList>
    </citation>
    <scope>NUCLEOTIDE SEQUENCE [LARGE SCALE GENOMIC DNA]</scope>
    <source>
        <strain evidence="8 9">PMB02</strain>
    </source>
</reference>
<dbReference type="PANTHER" id="PTHR43806">
    <property type="entry name" value="PEPTIDASE S8"/>
    <property type="match status" value="1"/>
</dbReference>
<feature type="compositionally biased region" description="Pro residues" evidence="6">
    <location>
        <begin position="95"/>
        <end position="104"/>
    </location>
</feature>
<evidence type="ECO:0000256" key="4">
    <source>
        <dbReference type="ARBA" id="ARBA00022825"/>
    </source>
</evidence>
<comment type="caution">
    <text evidence="5">Lacks conserved residue(s) required for the propagation of feature annotation.</text>
</comment>
<dbReference type="RefSeq" id="WP_048436492.1">
    <property type="nucleotide sequence ID" value="NZ_LWHQ01000007.1"/>
</dbReference>
<dbReference type="SUPFAM" id="SSF52743">
    <property type="entry name" value="Subtilisin-like"/>
    <property type="match status" value="1"/>
</dbReference>
<keyword evidence="2" id="KW-0645">Protease</keyword>
<dbReference type="InterPro" id="IPR036852">
    <property type="entry name" value="Peptidase_S8/S53_dom_sf"/>
</dbReference>
<evidence type="ECO:0000256" key="2">
    <source>
        <dbReference type="ARBA" id="ARBA00022670"/>
    </source>
</evidence>
<evidence type="ECO:0000256" key="5">
    <source>
        <dbReference type="PROSITE-ProRule" id="PRU01240"/>
    </source>
</evidence>
<feature type="region of interest" description="Disordered" evidence="6">
    <location>
        <begin position="93"/>
        <end position="116"/>
    </location>
</feature>
<dbReference type="Proteomes" id="UP000078316">
    <property type="component" value="Unassembled WGS sequence"/>
</dbReference>
<dbReference type="InterPro" id="IPR015500">
    <property type="entry name" value="Peptidase_S8_subtilisin-rel"/>
</dbReference>
<dbReference type="Gene3D" id="3.40.50.200">
    <property type="entry name" value="Peptidase S8/S53 domain"/>
    <property type="match status" value="1"/>
</dbReference>
<evidence type="ECO:0000256" key="1">
    <source>
        <dbReference type="ARBA" id="ARBA00011073"/>
    </source>
</evidence>
<dbReference type="PRINTS" id="PR00723">
    <property type="entry name" value="SUBTILISIN"/>
</dbReference>
<name>A0A179SK64_9HYPH</name>
<dbReference type="InterPro" id="IPR050131">
    <property type="entry name" value="Peptidase_S8_subtilisin-like"/>
</dbReference>
<dbReference type="STRING" id="427683.A5481_02960"/>
<evidence type="ECO:0000313" key="9">
    <source>
        <dbReference type="Proteomes" id="UP000078316"/>
    </source>
</evidence>
<gene>
    <name evidence="8" type="ORF">A5481_02960</name>
</gene>
<dbReference type="PANTHER" id="PTHR43806:SF11">
    <property type="entry name" value="CEREVISIN-RELATED"/>
    <property type="match status" value="1"/>
</dbReference>
<organism evidence="8 9">
    <name type="scientific">Methylobacterium platani</name>
    <dbReference type="NCBI Taxonomy" id="427683"/>
    <lineage>
        <taxon>Bacteria</taxon>
        <taxon>Pseudomonadati</taxon>
        <taxon>Pseudomonadota</taxon>
        <taxon>Alphaproteobacteria</taxon>
        <taxon>Hyphomicrobiales</taxon>
        <taxon>Methylobacteriaceae</taxon>
        <taxon>Methylobacterium</taxon>
    </lineage>
</organism>
<dbReference type="PROSITE" id="PS51892">
    <property type="entry name" value="SUBTILASE"/>
    <property type="match status" value="1"/>
</dbReference>
<evidence type="ECO:0000313" key="8">
    <source>
        <dbReference type="EMBL" id="OAS26944.1"/>
    </source>
</evidence>
<dbReference type="GO" id="GO:0004252">
    <property type="term" value="F:serine-type endopeptidase activity"/>
    <property type="evidence" value="ECO:0007669"/>
    <property type="project" value="InterPro"/>
</dbReference>
<evidence type="ECO:0000259" key="7">
    <source>
        <dbReference type="Pfam" id="PF00082"/>
    </source>
</evidence>
<evidence type="ECO:0000256" key="6">
    <source>
        <dbReference type="SAM" id="MobiDB-lite"/>
    </source>
</evidence>
<keyword evidence="3" id="KW-0378">Hydrolase</keyword>
<keyword evidence="4" id="KW-0720">Serine protease</keyword>
<feature type="domain" description="Peptidase S8/S53" evidence="7">
    <location>
        <begin position="142"/>
        <end position="389"/>
    </location>
</feature>